<reference evidence="8" key="1">
    <citation type="submission" date="2020-02" db="EMBL/GenBank/DDBJ databases">
        <authorList>
            <person name="Meier V. D."/>
        </authorList>
    </citation>
    <scope>NUCLEOTIDE SEQUENCE</scope>
    <source>
        <strain evidence="8">AVDCRST_MAG18</strain>
    </source>
</reference>
<gene>
    <name evidence="8" type="ORF">AVDCRST_MAG18-2728</name>
</gene>
<organism evidence="8">
    <name type="scientific">uncultured Thermomicrobiales bacterium</name>
    <dbReference type="NCBI Taxonomy" id="1645740"/>
    <lineage>
        <taxon>Bacteria</taxon>
        <taxon>Pseudomonadati</taxon>
        <taxon>Thermomicrobiota</taxon>
        <taxon>Thermomicrobia</taxon>
        <taxon>Thermomicrobiales</taxon>
        <taxon>environmental samples</taxon>
    </lineage>
</organism>
<protein>
    <submittedName>
        <fullName evidence="8">UPF0104 membrane protein MJ1078</fullName>
    </submittedName>
</protein>
<name>A0A6J4VFC0_9BACT</name>
<feature type="transmembrane region" description="Helical" evidence="7">
    <location>
        <begin position="122"/>
        <end position="144"/>
    </location>
</feature>
<keyword evidence="5 7" id="KW-0472">Membrane</keyword>
<dbReference type="InterPro" id="IPR022791">
    <property type="entry name" value="L-PG_synthase/AglD"/>
</dbReference>
<proteinExistence type="predicted"/>
<evidence type="ECO:0000256" key="1">
    <source>
        <dbReference type="ARBA" id="ARBA00004651"/>
    </source>
</evidence>
<evidence type="ECO:0000256" key="4">
    <source>
        <dbReference type="ARBA" id="ARBA00022989"/>
    </source>
</evidence>
<evidence type="ECO:0000256" key="7">
    <source>
        <dbReference type="SAM" id="Phobius"/>
    </source>
</evidence>
<feature type="transmembrane region" description="Helical" evidence="7">
    <location>
        <begin position="82"/>
        <end position="102"/>
    </location>
</feature>
<sequence length="356" mass="38705">MKQLTERPTDDHQEPIAGDDPIAIPQDEAAIVAPPEIGRRVFQPRTLLGFLIAAVVLYFFYKRGLDLDFREVWARMRGANAVLLLLTFVVYYTSFIFRTLRWRTLLANVGYSRERGVPMPSALGLCEILYLSWFANCVTVARLGDAYRGYMLKRSAGVSFTVTIGTILAERLIDLVVLAGLMAVSIFVAFRGILPAGADQALIGGVALAAIGLLGLASLRRLRPIIERVLPERLFRYYDGVESGIVGSLRRLPLLTGFSIAGWLIEGATLYLTAAALGAPLSIVGAIVVALVASLLTTIPFTPAGLGFTEAGMVLILKQLGLDDNAAGAIALLNRVVNYWSIVVFGAILYIFSRKK</sequence>
<keyword evidence="3 7" id="KW-0812">Transmembrane</keyword>
<feature type="transmembrane region" description="Helical" evidence="7">
    <location>
        <begin position="337"/>
        <end position="353"/>
    </location>
</feature>
<keyword evidence="4 7" id="KW-1133">Transmembrane helix</keyword>
<comment type="subcellular location">
    <subcellularLocation>
        <location evidence="1">Cell membrane</location>
        <topology evidence="1">Multi-pass membrane protein</topology>
    </subcellularLocation>
</comment>
<dbReference type="PANTHER" id="PTHR39087:SF2">
    <property type="entry name" value="UPF0104 MEMBRANE PROTEIN MJ1595"/>
    <property type="match status" value="1"/>
</dbReference>
<dbReference type="GO" id="GO:0005886">
    <property type="term" value="C:plasma membrane"/>
    <property type="evidence" value="ECO:0007669"/>
    <property type="project" value="UniProtKB-SubCell"/>
</dbReference>
<feature type="transmembrane region" description="Helical" evidence="7">
    <location>
        <begin position="42"/>
        <end position="61"/>
    </location>
</feature>
<dbReference type="Pfam" id="PF03706">
    <property type="entry name" value="LPG_synthase_TM"/>
    <property type="match status" value="1"/>
</dbReference>
<evidence type="ECO:0000256" key="3">
    <source>
        <dbReference type="ARBA" id="ARBA00022692"/>
    </source>
</evidence>
<evidence type="ECO:0000313" key="8">
    <source>
        <dbReference type="EMBL" id="CAA9577550.1"/>
    </source>
</evidence>
<dbReference type="PANTHER" id="PTHR39087">
    <property type="entry name" value="UPF0104 MEMBRANE PROTEIN MJ1595"/>
    <property type="match status" value="1"/>
</dbReference>
<feature type="compositionally biased region" description="Basic and acidic residues" evidence="6">
    <location>
        <begin position="1"/>
        <end position="14"/>
    </location>
</feature>
<feature type="transmembrane region" description="Helical" evidence="7">
    <location>
        <begin position="200"/>
        <end position="219"/>
    </location>
</feature>
<evidence type="ECO:0000256" key="2">
    <source>
        <dbReference type="ARBA" id="ARBA00022475"/>
    </source>
</evidence>
<feature type="transmembrane region" description="Helical" evidence="7">
    <location>
        <begin position="172"/>
        <end position="194"/>
    </location>
</feature>
<dbReference type="NCBIfam" id="TIGR00374">
    <property type="entry name" value="flippase-like domain"/>
    <property type="match status" value="1"/>
</dbReference>
<dbReference type="EMBL" id="CADCWN010000209">
    <property type="protein sequence ID" value="CAA9577550.1"/>
    <property type="molecule type" value="Genomic_DNA"/>
</dbReference>
<feature type="transmembrane region" description="Helical" evidence="7">
    <location>
        <begin position="271"/>
        <end position="292"/>
    </location>
</feature>
<accession>A0A6J4VFC0</accession>
<keyword evidence="2" id="KW-1003">Cell membrane</keyword>
<evidence type="ECO:0000256" key="5">
    <source>
        <dbReference type="ARBA" id="ARBA00023136"/>
    </source>
</evidence>
<evidence type="ECO:0000256" key="6">
    <source>
        <dbReference type="SAM" id="MobiDB-lite"/>
    </source>
</evidence>
<dbReference type="AlphaFoldDB" id="A0A6J4VFC0"/>
<feature type="region of interest" description="Disordered" evidence="6">
    <location>
        <begin position="1"/>
        <end position="21"/>
    </location>
</feature>